<sequence>MGMYPDSDLSEEWEYYVKDADRAPVRRKNVENITFLDPACGSGHFLIEAFDLFYRMYEAEGKYTDPETICKKILTRNLYGIDIDERAVQIARAALWMKAAERVFDFSGTPKNIIATNIRLPKGKDHLQAFLAKHPEDAPLAPALESIFEGLEHADELGSLLQIEEPVEQALRSLRNRLGRQTTLPTGDFTTPTTDEEWEAWKEGVVERLADTSGRRAKRPILPVRSSRRTPGRVCGCSSCCRSGMMWWPRIPRI</sequence>
<reference evidence="6 7" key="1">
    <citation type="submission" date="2016-01" db="EMBL/GenBank/DDBJ databases">
        <authorList>
            <person name="Manzoor S."/>
        </authorList>
    </citation>
    <scope>NUCLEOTIDE SEQUENCE [LARGE SCALE GENOMIC DNA]</scope>
    <source>
        <strain evidence="6">Methanoculleus sp MAB1</strain>
    </source>
</reference>
<protein>
    <recommendedName>
        <fullName evidence="1">site-specific DNA-methyltransferase (adenine-specific)</fullName>
        <ecNumber evidence="1">2.1.1.72</ecNumber>
    </recommendedName>
</protein>
<dbReference type="Pfam" id="PF20473">
    <property type="entry name" value="MmeI_Mtase"/>
    <property type="match status" value="1"/>
</dbReference>
<evidence type="ECO:0000313" key="7">
    <source>
        <dbReference type="Proteomes" id="UP000069850"/>
    </source>
</evidence>
<dbReference type="EMBL" id="LT158599">
    <property type="protein sequence ID" value="CVK32480.1"/>
    <property type="molecule type" value="Genomic_DNA"/>
</dbReference>
<dbReference type="SUPFAM" id="SSF53335">
    <property type="entry name" value="S-adenosyl-L-methionine-dependent methyltransferases"/>
    <property type="match status" value="1"/>
</dbReference>
<evidence type="ECO:0000256" key="2">
    <source>
        <dbReference type="ARBA" id="ARBA00022603"/>
    </source>
</evidence>
<dbReference type="KEGG" id="mema:MMAB1_1267"/>
<evidence type="ECO:0000256" key="1">
    <source>
        <dbReference type="ARBA" id="ARBA00011900"/>
    </source>
</evidence>
<keyword evidence="3" id="KW-0808">Transferase</keyword>
<accession>A0A0X3BKR1</accession>
<dbReference type="PANTHER" id="PTHR33841">
    <property type="entry name" value="DNA METHYLTRANSFERASE YEEA-RELATED"/>
    <property type="match status" value="1"/>
</dbReference>
<dbReference type="Proteomes" id="UP000069850">
    <property type="component" value="Chromosome 1"/>
</dbReference>
<dbReference type="InterPro" id="IPR029063">
    <property type="entry name" value="SAM-dependent_MTases_sf"/>
</dbReference>
<organism evidence="6 7">
    <name type="scientific">Methanoculleus bourgensis</name>
    <dbReference type="NCBI Taxonomy" id="83986"/>
    <lineage>
        <taxon>Archaea</taxon>
        <taxon>Methanobacteriati</taxon>
        <taxon>Methanobacteriota</taxon>
        <taxon>Stenosarchaea group</taxon>
        <taxon>Methanomicrobia</taxon>
        <taxon>Methanomicrobiales</taxon>
        <taxon>Methanomicrobiaceae</taxon>
        <taxon>Methanoculleus</taxon>
    </lineage>
</organism>
<keyword evidence="2" id="KW-0489">Methyltransferase</keyword>
<dbReference type="InterPro" id="IPR046816">
    <property type="entry name" value="MmeI_Mtase"/>
</dbReference>
<dbReference type="PANTHER" id="PTHR33841:SF1">
    <property type="entry name" value="DNA METHYLTRANSFERASE A"/>
    <property type="match status" value="1"/>
</dbReference>
<gene>
    <name evidence="6" type="ORF">MMAB1_1267</name>
</gene>
<evidence type="ECO:0000259" key="5">
    <source>
        <dbReference type="Pfam" id="PF20473"/>
    </source>
</evidence>
<dbReference type="GO" id="GO:0032259">
    <property type="term" value="P:methylation"/>
    <property type="evidence" value="ECO:0007669"/>
    <property type="project" value="UniProtKB-KW"/>
</dbReference>
<feature type="domain" description="MmeI-like DNA-methyltransferase" evidence="5">
    <location>
        <begin position="27"/>
        <end position="101"/>
    </location>
</feature>
<comment type="catalytic activity">
    <reaction evidence="4">
        <text>a 2'-deoxyadenosine in DNA + S-adenosyl-L-methionine = an N(6)-methyl-2'-deoxyadenosine in DNA + S-adenosyl-L-homocysteine + H(+)</text>
        <dbReference type="Rhea" id="RHEA:15197"/>
        <dbReference type="Rhea" id="RHEA-COMP:12418"/>
        <dbReference type="Rhea" id="RHEA-COMP:12419"/>
        <dbReference type="ChEBI" id="CHEBI:15378"/>
        <dbReference type="ChEBI" id="CHEBI:57856"/>
        <dbReference type="ChEBI" id="CHEBI:59789"/>
        <dbReference type="ChEBI" id="CHEBI:90615"/>
        <dbReference type="ChEBI" id="CHEBI:90616"/>
        <dbReference type="EC" id="2.1.1.72"/>
    </reaction>
</comment>
<evidence type="ECO:0000313" key="6">
    <source>
        <dbReference type="EMBL" id="CVK32480.1"/>
    </source>
</evidence>
<proteinExistence type="predicted"/>
<dbReference type="AlphaFoldDB" id="A0A0X3BKR1"/>
<evidence type="ECO:0000256" key="3">
    <source>
        <dbReference type="ARBA" id="ARBA00022679"/>
    </source>
</evidence>
<name>A0A0X3BKR1_9EURY</name>
<dbReference type="EC" id="2.1.1.72" evidence="1"/>
<dbReference type="InterPro" id="IPR050953">
    <property type="entry name" value="N4_N6_ade-DNA_methylase"/>
</dbReference>
<evidence type="ECO:0000256" key="4">
    <source>
        <dbReference type="ARBA" id="ARBA00047942"/>
    </source>
</evidence>
<dbReference type="GO" id="GO:0009007">
    <property type="term" value="F:site-specific DNA-methyltransferase (adenine-specific) activity"/>
    <property type="evidence" value="ECO:0007669"/>
    <property type="project" value="UniProtKB-EC"/>
</dbReference>
<dbReference type="Gene3D" id="3.40.50.150">
    <property type="entry name" value="Vaccinia Virus protein VP39"/>
    <property type="match status" value="1"/>
</dbReference>